<dbReference type="Proteomes" id="UP000235670">
    <property type="component" value="Unassembled WGS sequence"/>
</dbReference>
<evidence type="ECO:0000313" key="5">
    <source>
        <dbReference type="EMBL" id="PMC52618.1"/>
    </source>
</evidence>
<keyword evidence="4" id="KW-0175">Coiled coil</keyword>
<dbReference type="HAMAP" id="MF_00245">
    <property type="entry name" value="UPF0122"/>
    <property type="match status" value="1"/>
</dbReference>
<evidence type="ECO:0000313" key="6">
    <source>
        <dbReference type="EMBL" id="QGS08279.1"/>
    </source>
</evidence>
<evidence type="ECO:0000256" key="1">
    <source>
        <dbReference type="ARBA" id="ARBA00008720"/>
    </source>
</evidence>
<protein>
    <recommendedName>
        <fullName evidence="3">UPF0122 protein CJ218_04040</fullName>
    </recommendedName>
</protein>
<dbReference type="STRING" id="84135.GCA_001052115_00286"/>
<evidence type="ECO:0000256" key="3">
    <source>
        <dbReference type="HAMAP-Rule" id="MF_00245"/>
    </source>
</evidence>
<evidence type="ECO:0000256" key="4">
    <source>
        <dbReference type="SAM" id="Coils"/>
    </source>
</evidence>
<dbReference type="PANTHER" id="PTHR40083:SF1">
    <property type="entry name" value="UPF0122 PROTEIN YLXM"/>
    <property type="match status" value="1"/>
</dbReference>
<feature type="coiled-coil region" evidence="4">
    <location>
        <begin position="49"/>
        <end position="83"/>
    </location>
</feature>
<dbReference type="PANTHER" id="PTHR40083">
    <property type="entry name" value="UPF0122 PROTEIN CBO2450/CLC_2298"/>
    <property type="match status" value="1"/>
</dbReference>
<dbReference type="RefSeq" id="WP_006365061.1">
    <property type="nucleotide sequence ID" value="NZ_CAKARP010000028.1"/>
</dbReference>
<dbReference type="EMBL" id="PNGT01000003">
    <property type="protein sequence ID" value="PMC52618.1"/>
    <property type="molecule type" value="Genomic_DNA"/>
</dbReference>
<dbReference type="AlphaFoldDB" id="A0A2N6SF88"/>
<dbReference type="SUPFAM" id="SSF88659">
    <property type="entry name" value="Sigma3 and sigma4 domains of RNA polymerase sigma factors"/>
    <property type="match status" value="1"/>
</dbReference>
<gene>
    <name evidence="5" type="ORF">CJ218_04040</name>
    <name evidence="6" type="ORF">FOC50_08370</name>
</gene>
<dbReference type="InterPro" id="IPR007394">
    <property type="entry name" value="UPF0122"/>
</dbReference>
<name>A0A2N6SF88_9BACL</name>
<dbReference type="Pfam" id="PF04297">
    <property type="entry name" value="UPF0122"/>
    <property type="match status" value="1"/>
</dbReference>
<keyword evidence="8" id="KW-1185">Reference proteome</keyword>
<dbReference type="Proteomes" id="UP000427636">
    <property type="component" value="Chromosome"/>
</dbReference>
<comment type="function">
    <text evidence="2 3">Might take part in the signal recognition particle (SRP) pathway. This is inferred from the conservation of its genetic proximity to ftsY/ffh. May be a regulatory protein.</text>
</comment>
<reference evidence="5 7" key="1">
    <citation type="submission" date="2017-09" db="EMBL/GenBank/DDBJ databases">
        <title>Bacterial strain isolated from the female urinary microbiota.</title>
        <authorList>
            <person name="Thomas-White K."/>
            <person name="Kumar N."/>
            <person name="Forster S."/>
            <person name="Putonti C."/>
            <person name="Lawley T."/>
            <person name="Wolfe A.J."/>
        </authorList>
    </citation>
    <scope>NUCLEOTIDE SEQUENCE [LARGE SCALE GENOMIC DNA]</scope>
    <source>
        <strain evidence="5 7">UMB0186</strain>
    </source>
</reference>
<dbReference type="GeneID" id="84803268"/>
<reference evidence="6 8" key="2">
    <citation type="submission" date="2019-11" db="EMBL/GenBank/DDBJ databases">
        <title>FDA dAtabase for Regulatory Grade micrObial Sequences (FDA-ARGOS): Supporting development and validation of Infectious Disease Dx tests.</title>
        <authorList>
            <person name="Turner S."/>
            <person name="Byrd R."/>
            <person name="Tallon L."/>
            <person name="Sadzewicz L."/>
            <person name="Vavikolanu K."/>
            <person name="Mehta A."/>
            <person name="Aluvathingal J."/>
            <person name="Nadendla S."/>
            <person name="Myers T."/>
            <person name="Yan Y."/>
            <person name="Sichtig H."/>
        </authorList>
    </citation>
    <scope>NUCLEOTIDE SEQUENCE [LARGE SCALE GENOMIC DNA]</scope>
    <source>
        <strain evidence="6 8">FDAARGOS_742</strain>
    </source>
</reference>
<dbReference type="EMBL" id="CP046313">
    <property type="protein sequence ID" value="QGS08279.1"/>
    <property type="molecule type" value="Genomic_DNA"/>
</dbReference>
<comment type="similarity">
    <text evidence="1 3">Belongs to the UPF0122 family.</text>
</comment>
<dbReference type="Gene3D" id="1.10.10.10">
    <property type="entry name" value="Winged helix-like DNA-binding domain superfamily/Winged helix DNA-binding domain"/>
    <property type="match status" value="1"/>
</dbReference>
<evidence type="ECO:0000313" key="8">
    <source>
        <dbReference type="Proteomes" id="UP000427636"/>
    </source>
</evidence>
<evidence type="ECO:0000256" key="2">
    <source>
        <dbReference type="ARBA" id="ARBA00024764"/>
    </source>
</evidence>
<dbReference type="InterPro" id="IPR013324">
    <property type="entry name" value="RNA_pol_sigma_r3/r4-like"/>
</dbReference>
<dbReference type="OrthoDB" id="6392at2"/>
<dbReference type="NCBIfam" id="NF045758">
    <property type="entry name" value="YlxM"/>
    <property type="match status" value="1"/>
</dbReference>
<dbReference type="InterPro" id="IPR054831">
    <property type="entry name" value="UPF0122_fam_protein"/>
</dbReference>
<accession>A0A2N6SF88</accession>
<dbReference type="InterPro" id="IPR036388">
    <property type="entry name" value="WH-like_DNA-bd_sf"/>
</dbReference>
<proteinExistence type="inferred from homology"/>
<sequence>MEIEQVIKISQLYDFYSELLSEKQKQYLNDYYFNDFSLTEISENYDISKQAVSNNIKRTITELEQYEEKLNLIKLNNERLFLLNELRKSTSDEGILSYVDQLIKLEN</sequence>
<evidence type="ECO:0000313" key="7">
    <source>
        <dbReference type="Proteomes" id="UP000235670"/>
    </source>
</evidence>
<organism evidence="5 7">
    <name type="scientific">Gemella sanguinis</name>
    <dbReference type="NCBI Taxonomy" id="84135"/>
    <lineage>
        <taxon>Bacteria</taxon>
        <taxon>Bacillati</taxon>
        <taxon>Bacillota</taxon>
        <taxon>Bacilli</taxon>
        <taxon>Bacillales</taxon>
        <taxon>Gemellaceae</taxon>
        <taxon>Gemella</taxon>
    </lineage>
</organism>